<dbReference type="GO" id="GO:0016020">
    <property type="term" value="C:membrane"/>
    <property type="evidence" value="ECO:0007669"/>
    <property type="project" value="InterPro"/>
</dbReference>
<keyword evidence="2" id="KW-1185">Reference proteome</keyword>
<evidence type="ECO:0000313" key="3">
    <source>
        <dbReference type="WBParaSite" id="MBELARI_LOCUS16836"/>
    </source>
</evidence>
<dbReference type="GO" id="GO:1902884">
    <property type="term" value="P:positive regulation of response to oxidative stress"/>
    <property type="evidence" value="ECO:0007669"/>
    <property type="project" value="InterPro"/>
</dbReference>
<dbReference type="InterPro" id="IPR007669">
    <property type="entry name" value="Chst-1-like"/>
</dbReference>
<dbReference type="PANTHER" id="PTHR22900:SF5">
    <property type="entry name" value="PROTEIN CBG14245"/>
    <property type="match status" value="1"/>
</dbReference>
<keyword evidence="1" id="KW-0732">Signal</keyword>
<dbReference type="GO" id="GO:0047756">
    <property type="term" value="F:chondroitin 4-sulfotransferase activity"/>
    <property type="evidence" value="ECO:0007669"/>
    <property type="project" value="InterPro"/>
</dbReference>
<accession>A0AAF3J556</accession>
<proteinExistence type="predicted"/>
<feature type="signal peptide" evidence="1">
    <location>
        <begin position="1"/>
        <end position="19"/>
    </location>
</feature>
<dbReference type="InterPro" id="IPR005331">
    <property type="entry name" value="Sulfotransferase"/>
</dbReference>
<dbReference type="WBParaSite" id="MBELARI_LOCUS16836">
    <property type="protein sequence ID" value="MBELARI_LOCUS16836"/>
    <property type="gene ID" value="MBELARI_LOCUS16836"/>
</dbReference>
<dbReference type="Pfam" id="PF03567">
    <property type="entry name" value="Sulfotransfer_2"/>
    <property type="match status" value="1"/>
</dbReference>
<evidence type="ECO:0000256" key="1">
    <source>
        <dbReference type="SAM" id="SignalP"/>
    </source>
</evidence>
<dbReference type="PANTHER" id="PTHR22900">
    <property type="entry name" value="PROTEIN CBG14245-RELATED"/>
    <property type="match status" value="1"/>
</dbReference>
<reference evidence="3" key="1">
    <citation type="submission" date="2024-02" db="UniProtKB">
        <authorList>
            <consortium name="WormBaseParasite"/>
        </authorList>
    </citation>
    <scope>IDENTIFICATION</scope>
</reference>
<feature type="chain" id="PRO_5041924100" description="Carbohydrate sulfotransferase" evidence="1">
    <location>
        <begin position="20"/>
        <end position="298"/>
    </location>
</feature>
<organism evidence="2 3">
    <name type="scientific">Mesorhabditis belari</name>
    <dbReference type="NCBI Taxonomy" id="2138241"/>
    <lineage>
        <taxon>Eukaryota</taxon>
        <taxon>Metazoa</taxon>
        <taxon>Ecdysozoa</taxon>
        <taxon>Nematoda</taxon>
        <taxon>Chromadorea</taxon>
        <taxon>Rhabditida</taxon>
        <taxon>Rhabditina</taxon>
        <taxon>Rhabditomorpha</taxon>
        <taxon>Rhabditoidea</taxon>
        <taxon>Rhabditidae</taxon>
        <taxon>Mesorhabditinae</taxon>
        <taxon>Mesorhabditis</taxon>
    </lineage>
</organism>
<sequence length="298" mass="35176">MMRFRLLFIFSFYLIVLTAIKPLSIRRNEAFCVNQKFGNLLYLGPAKTMTTMMARIHCEIETLKKRGHIGPSESNKLNQNNYCFGKQKNEMVMTAFTAPLNGWAGHKRFFIWRDPLDRFLSLYGHMCKREHLCGVAGKNIHSFARGVYQMLKSNRGGPGSKDFLRFKHHVIPQSWYCEISTHRKSDRVVEYTNDKALMMKRLARVFQSSTVPKWMWKKALQRIVKTNINQRSQISHHEQYELWRRQILTSPETLAYFKAIYHSDYSLFHKSPPGPGSLRSQRRRNWRHIRVRDTSDVS</sequence>
<dbReference type="GO" id="GO:0050650">
    <property type="term" value="P:chondroitin sulfate proteoglycan biosynthetic process"/>
    <property type="evidence" value="ECO:0007669"/>
    <property type="project" value="InterPro"/>
</dbReference>
<dbReference type="Proteomes" id="UP000887575">
    <property type="component" value="Unassembled WGS sequence"/>
</dbReference>
<evidence type="ECO:0000313" key="2">
    <source>
        <dbReference type="Proteomes" id="UP000887575"/>
    </source>
</evidence>
<name>A0AAF3J556_9BILA</name>
<protein>
    <recommendedName>
        <fullName evidence="4">Carbohydrate sulfotransferase</fullName>
    </recommendedName>
</protein>
<dbReference type="AlphaFoldDB" id="A0AAF3J556"/>
<evidence type="ECO:0008006" key="4">
    <source>
        <dbReference type="Google" id="ProtNLM"/>
    </source>
</evidence>